<sequence length="138" mass="15831">MKIRDGNIIPNVGIGQFLLGMTNKELEEYISEYTIEHRANDIKVYHIENAMFFFDKTDTLTQVGVSAGFEGKFNDAIGIGNTINELNKLGFECYEDKYDYLISSVDGIAFELGDTDSDYDWNEKEAPIEWIFVYQKRG</sequence>
<dbReference type="EMBL" id="FRDH01000003">
    <property type="protein sequence ID" value="SHN49441.1"/>
    <property type="molecule type" value="Genomic_DNA"/>
</dbReference>
<name>A0A1M7RT97_9FIRM</name>
<gene>
    <name evidence="1" type="ORF">SAMN02745247_00303</name>
</gene>
<protein>
    <submittedName>
        <fullName evidence="1">Uncharacterized protein</fullName>
    </submittedName>
</protein>
<proteinExistence type="predicted"/>
<dbReference type="AlphaFoldDB" id="A0A1M7RT97"/>
<evidence type="ECO:0000313" key="1">
    <source>
        <dbReference type="EMBL" id="SHN49441.1"/>
    </source>
</evidence>
<evidence type="ECO:0000313" key="2">
    <source>
        <dbReference type="Proteomes" id="UP000184097"/>
    </source>
</evidence>
<dbReference type="RefSeq" id="WP_072700434.1">
    <property type="nucleotide sequence ID" value="NZ_FRDH01000003.1"/>
</dbReference>
<organism evidence="1 2">
    <name type="scientific">Butyrivibrio hungatei DSM 14810</name>
    <dbReference type="NCBI Taxonomy" id="1121132"/>
    <lineage>
        <taxon>Bacteria</taxon>
        <taxon>Bacillati</taxon>
        <taxon>Bacillota</taxon>
        <taxon>Clostridia</taxon>
        <taxon>Lachnospirales</taxon>
        <taxon>Lachnospiraceae</taxon>
        <taxon>Butyrivibrio</taxon>
    </lineage>
</organism>
<dbReference type="Proteomes" id="UP000184097">
    <property type="component" value="Unassembled WGS sequence"/>
</dbReference>
<accession>A0A1M7RT97</accession>
<reference evidence="1 2" key="1">
    <citation type="submission" date="2016-12" db="EMBL/GenBank/DDBJ databases">
        <authorList>
            <person name="Song W.-J."/>
            <person name="Kurnit D.M."/>
        </authorList>
    </citation>
    <scope>NUCLEOTIDE SEQUENCE [LARGE SCALE GENOMIC DNA]</scope>
    <source>
        <strain evidence="1 2">DSM 14810</strain>
    </source>
</reference>